<evidence type="ECO:0000256" key="6">
    <source>
        <dbReference type="SAM" id="Phobius"/>
    </source>
</evidence>
<feature type="domain" description="EamA" evidence="7">
    <location>
        <begin position="148"/>
        <end position="284"/>
    </location>
</feature>
<dbReference type="Proteomes" id="UP000254807">
    <property type="component" value="Unassembled WGS sequence"/>
</dbReference>
<dbReference type="Gene3D" id="1.10.3730.20">
    <property type="match status" value="1"/>
</dbReference>
<dbReference type="InterPro" id="IPR037185">
    <property type="entry name" value="EmrE-like"/>
</dbReference>
<keyword evidence="3 6" id="KW-0812">Transmembrane</keyword>
<feature type="transmembrane region" description="Helical" evidence="6">
    <location>
        <begin position="183"/>
        <end position="202"/>
    </location>
</feature>
<dbReference type="EMBL" id="UFYW01000001">
    <property type="protein sequence ID" value="STD84852.1"/>
    <property type="molecule type" value="Genomic_DNA"/>
</dbReference>
<dbReference type="PANTHER" id="PTHR32322">
    <property type="entry name" value="INNER MEMBRANE TRANSPORTER"/>
    <property type="match status" value="1"/>
</dbReference>
<feature type="transmembrane region" description="Helical" evidence="6">
    <location>
        <begin position="214"/>
        <end position="232"/>
    </location>
</feature>
<evidence type="ECO:0000256" key="5">
    <source>
        <dbReference type="ARBA" id="ARBA00023136"/>
    </source>
</evidence>
<keyword evidence="9" id="KW-1185">Reference proteome</keyword>
<feature type="transmembrane region" description="Helical" evidence="6">
    <location>
        <begin position="12"/>
        <end position="30"/>
    </location>
</feature>
<gene>
    <name evidence="8" type="primary">yhbE</name>
    <name evidence="8" type="ORF">NCTC12360_03399</name>
</gene>
<evidence type="ECO:0000313" key="9">
    <source>
        <dbReference type="Proteomes" id="UP000254807"/>
    </source>
</evidence>
<evidence type="ECO:0000256" key="1">
    <source>
        <dbReference type="ARBA" id="ARBA00004127"/>
    </source>
</evidence>
<sequence>MNHLLKNPHVTALITVFFWSTTFIATKLLLVDFSPTAILLVRFIIGLAALSVISKFSLVHYRLWQHLYLMAAGITGVCFYFFLENIALSYTSTSNVAVIVSISPLFIGLASAFVYQTKLKVTFFIGFLLSFIGIFLISFAGDLSFHPLGDFLAVAAALMWMIYSLLIKKIASWGYSVIDTTKAIFLYGILFILPLFVLTKSSLPLEKLLQTDNLFYLMFLGLGASALCFVLWNYTVEQLGAVVAGLYIYLVPVTTLFASFLILGETISFVKLIGVILTLLGLFVSEGQRKFSIKTVRLKDEE</sequence>
<dbReference type="InterPro" id="IPR050638">
    <property type="entry name" value="AA-Vitamin_Transporters"/>
</dbReference>
<evidence type="ECO:0000313" key="8">
    <source>
        <dbReference type="EMBL" id="STD84852.1"/>
    </source>
</evidence>
<dbReference type="InterPro" id="IPR000620">
    <property type="entry name" value="EamA_dom"/>
</dbReference>
<dbReference type="GO" id="GO:0016020">
    <property type="term" value="C:membrane"/>
    <property type="evidence" value="ECO:0007669"/>
    <property type="project" value="UniProtKB-SubCell"/>
</dbReference>
<dbReference type="PANTHER" id="PTHR32322:SF2">
    <property type="entry name" value="EAMA DOMAIN-CONTAINING PROTEIN"/>
    <property type="match status" value="1"/>
</dbReference>
<feature type="transmembrane region" description="Helical" evidence="6">
    <location>
        <begin position="95"/>
        <end position="114"/>
    </location>
</feature>
<feature type="transmembrane region" description="Helical" evidence="6">
    <location>
        <begin position="121"/>
        <end position="139"/>
    </location>
</feature>
<protein>
    <submittedName>
        <fullName evidence="8">Uncharacterized inner membrane transporter yhbE</fullName>
    </submittedName>
</protein>
<feature type="transmembrane region" description="Helical" evidence="6">
    <location>
        <begin position="239"/>
        <end position="262"/>
    </location>
</feature>
<dbReference type="AlphaFoldDB" id="A0A376H4J3"/>
<reference evidence="8 9" key="1">
    <citation type="submission" date="2018-06" db="EMBL/GenBank/DDBJ databases">
        <authorList>
            <consortium name="Pathogen Informatics"/>
            <person name="Doyle S."/>
        </authorList>
    </citation>
    <scope>NUCLEOTIDE SEQUENCE [LARGE SCALE GENOMIC DNA]</scope>
    <source>
        <strain evidence="8 9">NCTC12360</strain>
    </source>
</reference>
<feature type="transmembrane region" description="Helical" evidence="6">
    <location>
        <begin position="268"/>
        <end position="285"/>
    </location>
</feature>
<dbReference type="Pfam" id="PF00892">
    <property type="entry name" value="EamA"/>
    <property type="match status" value="2"/>
</dbReference>
<evidence type="ECO:0000256" key="3">
    <source>
        <dbReference type="ARBA" id="ARBA00022692"/>
    </source>
</evidence>
<feature type="transmembrane region" description="Helical" evidence="6">
    <location>
        <begin position="36"/>
        <end position="54"/>
    </location>
</feature>
<organism evidence="8 9">
    <name type="scientific">Enterococcus gallinarum</name>
    <dbReference type="NCBI Taxonomy" id="1353"/>
    <lineage>
        <taxon>Bacteria</taxon>
        <taxon>Bacillati</taxon>
        <taxon>Bacillota</taxon>
        <taxon>Bacilli</taxon>
        <taxon>Lactobacillales</taxon>
        <taxon>Enterococcaceae</taxon>
        <taxon>Enterococcus</taxon>
    </lineage>
</organism>
<dbReference type="RefSeq" id="WP_060814389.1">
    <property type="nucleotide sequence ID" value="NZ_JBHULA010000053.1"/>
</dbReference>
<comment type="similarity">
    <text evidence="2">Belongs to the EamA transporter family.</text>
</comment>
<feature type="domain" description="EamA" evidence="7">
    <location>
        <begin position="10"/>
        <end position="138"/>
    </location>
</feature>
<evidence type="ECO:0000256" key="2">
    <source>
        <dbReference type="ARBA" id="ARBA00007362"/>
    </source>
</evidence>
<name>A0A376H4J3_ENTGA</name>
<evidence type="ECO:0000259" key="7">
    <source>
        <dbReference type="Pfam" id="PF00892"/>
    </source>
</evidence>
<comment type="subcellular location">
    <subcellularLocation>
        <location evidence="1">Endomembrane system</location>
        <topology evidence="1">Multi-pass membrane protein</topology>
    </subcellularLocation>
</comment>
<feature type="transmembrane region" description="Helical" evidence="6">
    <location>
        <begin position="66"/>
        <end position="83"/>
    </location>
</feature>
<proteinExistence type="inferred from homology"/>
<keyword evidence="4 6" id="KW-1133">Transmembrane helix</keyword>
<feature type="transmembrane region" description="Helical" evidence="6">
    <location>
        <begin position="151"/>
        <end position="171"/>
    </location>
</feature>
<evidence type="ECO:0000256" key="4">
    <source>
        <dbReference type="ARBA" id="ARBA00022989"/>
    </source>
</evidence>
<accession>A0A376H4J3</accession>
<dbReference type="SUPFAM" id="SSF103481">
    <property type="entry name" value="Multidrug resistance efflux transporter EmrE"/>
    <property type="match status" value="2"/>
</dbReference>
<keyword evidence="5 6" id="KW-0472">Membrane</keyword>
<dbReference type="OrthoDB" id="9805239at2"/>